<dbReference type="OMA" id="RAICGYL"/>
<dbReference type="EnsemblPlants" id="ORUFI01G21150.1">
    <property type="protein sequence ID" value="ORUFI01G21150.1"/>
    <property type="gene ID" value="ORUFI01G21150"/>
</dbReference>
<protein>
    <recommendedName>
        <fullName evidence="3">SGNH hydrolase-type esterase domain-containing protein</fullName>
    </recommendedName>
</protein>
<dbReference type="SUPFAM" id="SSF52266">
    <property type="entry name" value="SGNH hydrolase"/>
    <property type="match status" value="1"/>
</dbReference>
<dbReference type="STRING" id="4529.A0A0E0MXR2"/>
<dbReference type="Proteomes" id="UP000008022">
    <property type="component" value="Unassembled WGS sequence"/>
</dbReference>
<sequence>MRPRLVLFGDTITELSFAAGGWGAALADHFARKLGADVVLRGGRSGWWRGPWRAPPPTPTRRPSSPCSSLDEYIYQANLRAICGYLKVASESDSVSRRYMEKMTLQNYRNVPAGTNAQACLAVAKELNYPTSGQRCSNFLTDKLLHYGMDLFQVAFDGLHFTPFGNKILLDCVLETLESIGFSLIFLCSMISTPRTL</sequence>
<dbReference type="InterPro" id="IPR036514">
    <property type="entry name" value="SGNH_hydro_sf"/>
</dbReference>
<reference evidence="1" key="2">
    <citation type="submission" date="2015-06" db="UniProtKB">
        <authorList>
            <consortium name="EnsemblPlants"/>
        </authorList>
    </citation>
    <scope>IDENTIFICATION</scope>
</reference>
<evidence type="ECO:0000313" key="1">
    <source>
        <dbReference type="EnsemblPlants" id="ORUFI01G21150.1"/>
    </source>
</evidence>
<evidence type="ECO:0000313" key="2">
    <source>
        <dbReference type="Proteomes" id="UP000008022"/>
    </source>
</evidence>
<keyword evidence="2" id="KW-1185">Reference proteome</keyword>
<dbReference type="InterPro" id="IPR045136">
    <property type="entry name" value="Iah1-like"/>
</dbReference>
<dbReference type="HOGENOM" id="CLU_1638054_0_0_1"/>
<reference evidence="2" key="1">
    <citation type="submission" date="2013-06" db="EMBL/GenBank/DDBJ databases">
        <authorList>
            <person name="Zhao Q."/>
        </authorList>
    </citation>
    <scope>NUCLEOTIDE SEQUENCE</scope>
    <source>
        <strain evidence="2">cv. W1943</strain>
    </source>
</reference>
<dbReference type="PANTHER" id="PTHR14209">
    <property type="entry name" value="ISOAMYL ACETATE-HYDROLYZING ESTERASE 1"/>
    <property type="match status" value="1"/>
</dbReference>
<dbReference type="Gramene" id="ORUFI01G21150.1">
    <property type="protein sequence ID" value="ORUFI01G21150.1"/>
    <property type="gene ID" value="ORUFI01G21150"/>
</dbReference>
<dbReference type="eggNOG" id="KOG3035">
    <property type="taxonomic scope" value="Eukaryota"/>
</dbReference>
<dbReference type="PANTHER" id="PTHR14209:SF20">
    <property type="entry name" value="OS09G0121900 PROTEIN"/>
    <property type="match status" value="1"/>
</dbReference>
<evidence type="ECO:0008006" key="3">
    <source>
        <dbReference type="Google" id="ProtNLM"/>
    </source>
</evidence>
<proteinExistence type="predicted"/>
<dbReference type="AlphaFoldDB" id="A0A0E0MXR2"/>
<dbReference type="Gene3D" id="3.40.50.1110">
    <property type="entry name" value="SGNH hydrolase"/>
    <property type="match status" value="2"/>
</dbReference>
<accession>A0A0E0MXR2</accession>
<name>A0A0E0MXR2_ORYRU</name>
<organism evidence="1 2">
    <name type="scientific">Oryza rufipogon</name>
    <name type="common">Brownbeard rice</name>
    <name type="synonym">Asian wild rice</name>
    <dbReference type="NCBI Taxonomy" id="4529"/>
    <lineage>
        <taxon>Eukaryota</taxon>
        <taxon>Viridiplantae</taxon>
        <taxon>Streptophyta</taxon>
        <taxon>Embryophyta</taxon>
        <taxon>Tracheophyta</taxon>
        <taxon>Spermatophyta</taxon>
        <taxon>Magnoliopsida</taxon>
        <taxon>Liliopsida</taxon>
        <taxon>Poales</taxon>
        <taxon>Poaceae</taxon>
        <taxon>BOP clade</taxon>
        <taxon>Oryzoideae</taxon>
        <taxon>Oryzeae</taxon>
        <taxon>Oryzinae</taxon>
        <taxon>Oryza</taxon>
    </lineage>
</organism>